<evidence type="ECO:0000256" key="7">
    <source>
        <dbReference type="PROSITE-ProRule" id="PRU00023"/>
    </source>
</evidence>
<dbReference type="PROSITE" id="PS50297">
    <property type="entry name" value="ANK_REP_REGION"/>
    <property type="match status" value="2"/>
</dbReference>
<name>J3N791_ORYBR</name>
<dbReference type="Pfam" id="PF13962">
    <property type="entry name" value="PGG"/>
    <property type="match status" value="1"/>
</dbReference>
<dbReference type="SMART" id="SM00248">
    <property type="entry name" value="ANK"/>
    <property type="match status" value="9"/>
</dbReference>
<dbReference type="Gramene" id="OB11G16770.1">
    <property type="protein sequence ID" value="OB11G16770.1"/>
    <property type="gene ID" value="OB11G16770"/>
</dbReference>
<reference evidence="10" key="2">
    <citation type="submission" date="2013-04" db="UniProtKB">
        <authorList>
            <consortium name="EnsemblPlants"/>
        </authorList>
    </citation>
    <scope>IDENTIFICATION</scope>
</reference>
<dbReference type="Gene3D" id="1.25.40.20">
    <property type="entry name" value="Ankyrin repeat-containing domain"/>
    <property type="match status" value="2"/>
</dbReference>
<keyword evidence="4 8" id="KW-1133">Transmembrane helix</keyword>
<dbReference type="SUPFAM" id="SSF48403">
    <property type="entry name" value="Ankyrin repeat"/>
    <property type="match status" value="1"/>
</dbReference>
<keyword evidence="6 8" id="KW-0472">Membrane</keyword>
<evidence type="ECO:0000256" key="4">
    <source>
        <dbReference type="ARBA" id="ARBA00022989"/>
    </source>
</evidence>
<evidence type="ECO:0000256" key="5">
    <source>
        <dbReference type="ARBA" id="ARBA00023043"/>
    </source>
</evidence>
<evidence type="ECO:0000313" key="11">
    <source>
        <dbReference type="Proteomes" id="UP000006038"/>
    </source>
</evidence>
<sequence>MSWNFLYSLFIFTQDNKMAKSKVGESMDAGEPSKHAPVDHQGKPLMEQKLLKAATLGSFQESDGTTKVKGSLNRSMLLGRTAQGNTCLHISSMHGYERFCSHVLELDDSLLAAVNSHGETPLLIAITSGHPSLASFFLSRCNINPGLSGSILTQDCNGCNALHHAIRSGYRDLALELINAQPDLSKGVNIFKESPMYLALTKGFEDVFHKLFAIPDSADSGTYSYNVLHAAVKNGNPDVAKEIVESREWLARQADETGNTPVHMAIRWGNHKMLRVLLEQDWTLGYLWKINKKGETEPLLVCAAYQGHVNAAEVLLEHCPDAPYCREDGWTCLHEAIRFGHLEFVKFILRHPQLGKLINMRDEKGKTALHHAVCACNPKIVAALLRKRTRIDYTMLDKQRDPAIWELKEVIKQAKTLNWSEVSMLILEADPGCKSTIANLHKKAKREVTKAARNNAKDLTKMYTNNTSVVAILIASITFAAAFTLPGGYSSTSGSEGLPIMARKIAFKAFLVSDTLAMLSSLSVAFICVLARWEDLEFLLYYRSTTKKLMWFAYMTTAVAFATGLYTVLAAQLMWFAIGICVLSVLMPILTKVLGEWPILKLRIQFGPSSVPESFDMV</sequence>
<reference evidence="10" key="1">
    <citation type="journal article" date="2013" name="Nat. Commun.">
        <title>Whole-genome sequencing of Oryza brachyantha reveals mechanisms underlying Oryza genome evolution.</title>
        <authorList>
            <person name="Chen J."/>
            <person name="Huang Q."/>
            <person name="Gao D."/>
            <person name="Wang J."/>
            <person name="Lang Y."/>
            <person name="Liu T."/>
            <person name="Li B."/>
            <person name="Bai Z."/>
            <person name="Luis Goicoechea J."/>
            <person name="Liang C."/>
            <person name="Chen C."/>
            <person name="Zhang W."/>
            <person name="Sun S."/>
            <person name="Liao Y."/>
            <person name="Zhang X."/>
            <person name="Yang L."/>
            <person name="Song C."/>
            <person name="Wang M."/>
            <person name="Shi J."/>
            <person name="Liu G."/>
            <person name="Liu J."/>
            <person name="Zhou H."/>
            <person name="Zhou W."/>
            <person name="Yu Q."/>
            <person name="An N."/>
            <person name="Chen Y."/>
            <person name="Cai Q."/>
            <person name="Wang B."/>
            <person name="Liu B."/>
            <person name="Min J."/>
            <person name="Huang Y."/>
            <person name="Wu H."/>
            <person name="Li Z."/>
            <person name="Zhang Y."/>
            <person name="Yin Y."/>
            <person name="Song W."/>
            <person name="Jiang J."/>
            <person name="Jackson S.A."/>
            <person name="Wing R.A."/>
            <person name="Wang J."/>
            <person name="Chen M."/>
        </authorList>
    </citation>
    <scope>NUCLEOTIDE SEQUENCE [LARGE SCALE GENOMIC DNA]</scope>
    <source>
        <strain evidence="10">cv. IRGC 101232</strain>
    </source>
</reference>
<accession>J3N791</accession>
<keyword evidence="11" id="KW-1185">Reference proteome</keyword>
<dbReference type="Proteomes" id="UP000006038">
    <property type="component" value="Chromosome 11"/>
</dbReference>
<feature type="transmembrane region" description="Helical" evidence="8">
    <location>
        <begin position="575"/>
        <end position="595"/>
    </location>
</feature>
<dbReference type="PANTHER" id="PTHR24186">
    <property type="entry name" value="PROTEIN PHOSPHATASE 1 REGULATORY SUBUNIT"/>
    <property type="match status" value="1"/>
</dbReference>
<dbReference type="GO" id="GO:0005886">
    <property type="term" value="C:plasma membrane"/>
    <property type="evidence" value="ECO:0007669"/>
    <property type="project" value="TreeGrafter"/>
</dbReference>
<evidence type="ECO:0000256" key="8">
    <source>
        <dbReference type="SAM" id="Phobius"/>
    </source>
</evidence>
<dbReference type="PROSITE" id="PS50088">
    <property type="entry name" value="ANK_REPEAT"/>
    <property type="match status" value="2"/>
</dbReference>
<keyword evidence="2 8" id="KW-0812">Transmembrane</keyword>
<dbReference type="InterPro" id="IPR026961">
    <property type="entry name" value="PGG_dom"/>
</dbReference>
<evidence type="ECO:0000259" key="9">
    <source>
        <dbReference type="Pfam" id="PF13962"/>
    </source>
</evidence>
<protein>
    <recommendedName>
        <fullName evidence="9">PGG domain-containing protein</fullName>
    </recommendedName>
</protein>
<evidence type="ECO:0000313" key="10">
    <source>
        <dbReference type="EnsemblPlants" id="OB11G16770.1"/>
    </source>
</evidence>
<keyword evidence="5 7" id="KW-0040">ANK repeat</keyword>
<dbReference type="AlphaFoldDB" id="J3N791"/>
<proteinExistence type="predicted"/>
<feature type="transmembrane region" description="Helical" evidence="8">
    <location>
        <begin position="463"/>
        <end position="485"/>
    </location>
</feature>
<feature type="domain" description="PGG" evidence="9">
    <location>
        <begin position="462"/>
        <end position="568"/>
    </location>
</feature>
<feature type="transmembrane region" description="Helical" evidence="8">
    <location>
        <begin position="551"/>
        <end position="569"/>
    </location>
</feature>
<dbReference type="STRING" id="4533.J3N791"/>
<dbReference type="HOGENOM" id="CLU_000134_36_4_1"/>
<dbReference type="PANTHER" id="PTHR24186:SF54">
    <property type="entry name" value="PGG DOMAIN-CONTAINING PROTEIN"/>
    <property type="match status" value="1"/>
</dbReference>
<feature type="repeat" description="ANK" evidence="7">
    <location>
        <begin position="257"/>
        <end position="279"/>
    </location>
</feature>
<evidence type="ECO:0000256" key="3">
    <source>
        <dbReference type="ARBA" id="ARBA00022737"/>
    </source>
</evidence>
<feature type="transmembrane region" description="Helical" evidence="8">
    <location>
        <begin position="505"/>
        <end position="530"/>
    </location>
</feature>
<evidence type="ECO:0000256" key="1">
    <source>
        <dbReference type="ARBA" id="ARBA00004141"/>
    </source>
</evidence>
<dbReference type="Pfam" id="PF12796">
    <property type="entry name" value="Ank_2"/>
    <property type="match status" value="3"/>
</dbReference>
<dbReference type="eggNOG" id="KOG0504">
    <property type="taxonomic scope" value="Eukaryota"/>
</dbReference>
<evidence type="ECO:0000256" key="2">
    <source>
        <dbReference type="ARBA" id="ARBA00022692"/>
    </source>
</evidence>
<gene>
    <name evidence="10" type="primary">LOC102711474</name>
</gene>
<keyword evidence="3" id="KW-0677">Repeat</keyword>
<feature type="repeat" description="ANK" evidence="7">
    <location>
        <begin position="328"/>
        <end position="351"/>
    </location>
</feature>
<comment type="subcellular location">
    <subcellularLocation>
        <location evidence="1">Membrane</location>
        <topology evidence="1">Multi-pass membrane protein</topology>
    </subcellularLocation>
</comment>
<organism evidence="10">
    <name type="scientific">Oryza brachyantha</name>
    <name type="common">malo sina</name>
    <dbReference type="NCBI Taxonomy" id="4533"/>
    <lineage>
        <taxon>Eukaryota</taxon>
        <taxon>Viridiplantae</taxon>
        <taxon>Streptophyta</taxon>
        <taxon>Embryophyta</taxon>
        <taxon>Tracheophyta</taxon>
        <taxon>Spermatophyta</taxon>
        <taxon>Magnoliopsida</taxon>
        <taxon>Liliopsida</taxon>
        <taxon>Poales</taxon>
        <taxon>Poaceae</taxon>
        <taxon>BOP clade</taxon>
        <taxon>Oryzoideae</taxon>
        <taxon>Oryzeae</taxon>
        <taxon>Oryzinae</taxon>
        <taxon>Oryza</taxon>
    </lineage>
</organism>
<dbReference type="OMA" id="ESCPWLA"/>
<dbReference type="InterPro" id="IPR002110">
    <property type="entry name" value="Ankyrin_rpt"/>
</dbReference>
<dbReference type="EnsemblPlants" id="OB11G16770.1">
    <property type="protein sequence ID" value="OB11G16770.1"/>
    <property type="gene ID" value="OB11G16770"/>
</dbReference>
<evidence type="ECO:0000256" key="6">
    <source>
        <dbReference type="ARBA" id="ARBA00023136"/>
    </source>
</evidence>
<dbReference type="InterPro" id="IPR036770">
    <property type="entry name" value="Ankyrin_rpt-contain_sf"/>
</dbReference>